<dbReference type="AlphaFoldDB" id="A0A565CRY6"/>
<organism evidence="2 3">
    <name type="scientific">Arabis nemorensis</name>
    <dbReference type="NCBI Taxonomy" id="586526"/>
    <lineage>
        <taxon>Eukaryota</taxon>
        <taxon>Viridiplantae</taxon>
        <taxon>Streptophyta</taxon>
        <taxon>Embryophyta</taxon>
        <taxon>Tracheophyta</taxon>
        <taxon>Spermatophyta</taxon>
        <taxon>Magnoliopsida</taxon>
        <taxon>eudicotyledons</taxon>
        <taxon>Gunneridae</taxon>
        <taxon>Pentapetalae</taxon>
        <taxon>rosids</taxon>
        <taxon>malvids</taxon>
        <taxon>Brassicales</taxon>
        <taxon>Brassicaceae</taxon>
        <taxon>Arabideae</taxon>
        <taxon>Arabis</taxon>
    </lineage>
</organism>
<protein>
    <submittedName>
        <fullName evidence="2">Uncharacterized protein</fullName>
    </submittedName>
</protein>
<dbReference type="Proteomes" id="UP000489600">
    <property type="component" value="Unassembled WGS sequence"/>
</dbReference>
<name>A0A565CRY6_9BRAS</name>
<comment type="caution">
    <text evidence="2">The sequence shown here is derived from an EMBL/GenBank/DDBJ whole genome shotgun (WGS) entry which is preliminary data.</text>
</comment>
<keyword evidence="3" id="KW-1185">Reference proteome</keyword>
<dbReference type="EMBL" id="CABITT030000008">
    <property type="protein sequence ID" value="VVB16341.1"/>
    <property type="molecule type" value="Genomic_DNA"/>
</dbReference>
<evidence type="ECO:0000313" key="3">
    <source>
        <dbReference type="Proteomes" id="UP000489600"/>
    </source>
</evidence>
<evidence type="ECO:0000256" key="1">
    <source>
        <dbReference type="SAM" id="SignalP"/>
    </source>
</evidence>
<reference evidence="2" key="1">
    <citation type="submission" date="2019-07" db="EMBL/GenBank/DDBJ databases">
        <authorList>
            <person name="Dittberner H."/>
        </authorList>
    </citation>
    <scope>NUCLEOTIDE SEQUENCE [LARGE SCALE GENOMIC DNA]</scope>
</reference>
<accession>A0A565CRY6</accession>
<feature type="signal peptide" evidence="1">
    <location>
        <begin position="1"/>
        <end position="19"/>
    </location>
</feature>
<gene>
    <name evidence="2" type="ORF">ANE_LOCUS26785</name>
</gene>
<evidence type="ECO:0000313" key="2">
    <source>
        <dbReference type="EMBL" id="VVB16341.1"/>
    </source>
</evidence>
<keyword evidence="1" id="KW-0732">Signal</keyword>
<proteinExistence type="predicted"/>
<sequence>MMLVLLSTLVLMLLRRSHVSIKILAPTAVVPIIRWIRVSNFMVYQNGGLKNMAILVVVPDFRQLVVVVLTKDGVVVGPLFLLLIELTMLKLPLEMSLRIFLV</sequence>
<feature type="chain" id="PRO_5022142630" evidence="1">
    <location>
        <begin position="20"/>
        <end position="102"/>
    </location>
</feature>